<sequence length="206" mass="21457">MAISYEASSGGSAIVDGQLTTDANGRVKYWVDEADYSPSQYFRITVTGSEFVTQTVNDIIVLPVVSSTLATVELDNLGTTAINAALIGAADLELRAASGSELTFQDDADPTKETILDQSGATASKKLTLVTSHTDNRTITFPNVTDTLVGKATTDSLSNKTLVTPTVVSLTNMQHDHSNAAGGGASLTSPTIVTPTIASFTNATHD</sequence>
<evidence type="ECO:0000313" key="1">
    <source>
        <dbReference type="EMBL" id="KKL73591.1"/>
    </source>
</evidence>
<comment type="caution">
    <text evidence="1">The sequence shown here is derived from an EMBL/GenBank/DDBJ whole genome shotgun (WGS) entry which is preliminary data.</text>
</comment>
<dbReference type="AlphaFoldDB" id="A0A0F9F524"/>
<protein>
    <submittedName>
        <fullName evidence="1">Uncharacterized protein</fullName>
    </submittedName>
</protein>
<gene>
    <name evidence="1" type="ORF">LCGC14_2073330</name>
</gene>
<accession>A0A0F9F524</accession>
<reference evidence="1" key="1">
    <citation type="journal article" date="2015" name="Nature">
        <title>Complex archaea that bridge the gap between prokaryotes and eukaryotes.</title>
        <authorList>
            <person name="Spang A."/>
            <person name="Saw J.H."/>
            <person name="Jorgensen S.L."/>
            <person name="Zaremba-Niedzwiedzka K."/>
            <person name="Martijn J."/>
            <person name="Lind A.E."/>
            <person name="van Eijk R."/>
            <person name="Schleper C."/>
            <person name="Guy L."/>
            <person name="Ettema T.J."/>
        </authorList>
    </citation>
    <scope>NUCLEOTIDE SEQUENCE</scope>
</reference>
<proteinExistence type="predicted"/>
<feature type="non-terminal residue" evidence="1">
    <location>
        <position position="206"/>
    </location>
</feature>
<name>A0A0F9F524_9ZZZZ</name>
<dbReference type="EMBL" id="LAZR01024912">
    <property type="protein sequence ID" value="KKL73591.1"/>
    <property type="molecule type" value="Genomic_DNA"/>
</dbReference>
<organism evidence="1">
    <name type="scientific">marine sediment metagenome</name>
    <dbReference type="NCBI Taxonomy" id="412755"/>
    <lineage>
        <taxon>unclassified sequences</taxon>
        <taxon>metagenomes</taxon>
        <taxon>ecological metagenomes</taxon>
    </lineage>
</organism>